<evidence type="ECO:0000256" key="4">
    <source>
        <dbReference type="ARBA" id="ARBA00022679"/>
    </source>
</evidence>
<keyword evidence="3 8" id="KW-0328">Glycosyltransferase</keyword>
<dbReference type="InterPro" id="IPR008166">
    <property type="entry name" value="Glyco_transf_92"/>
</dbReference>
<proteinExistence type="inferred from homology"/>
<keyword evidence="6 8" id="KW-1133">Transmembrane helix</keyword>
<keyword evidence="7 8" id="KW-0472">Membrane</keyword>
<protein>
    <recommendedName>
        <fullName evidence="8">Glycosyltransferase family 92 protein</fullName>
        <ecNumber evidence="8">2.4.1.-</ecNumber>
    </recommendedName>
</protein>
<keyword evidence="4 8" id="KW-0808">Transferase</keyword>
<gene>
    <name evidence="9" type="ORF">KUTeg_011791</name>
</gene>
<evidence type="ECO:0000256" key="3">
    <source>
        <dbReference type="ARBA" id="ARBA00022676"/>
    </source>
</evidence>
<organism evidence="9 10">
    <name type="scientific">Tegillarca granosa</name>
    <name type="common">Malaysian cockle</name>
    <name type="synonym">Anadara granosa</name>
    <dbReference type="NCBI Taxonomy" id="220873"/>
    <lineage>
        <taxon>Eukaryota</taxon>
        <taxon>Metazoa</taxon>
        <taxon>Spiralia</taxon>
        <taxon>Lophotrochozoa</taxon>
        <taxon>Mollusca</taxon>
        <taxon>Bivalvia</taxon>
        <taxon>Autobranchia</taxon>
        <taxon>Pteriomorphia</taxon>
        <taxon>Arcoida</taxon>
        <taxon>Arcoidea</taxon>
        <taxon>Arcidae</taxon>
        <taxon>Tegillarca</taxon>
    </lineage>
</organism>
<evidence type="ECO:0000256" key="7">
    <source>
        <dbReference type="ARBA" id="ARBA00023136"/>
    </source>
</evidence>
<reference evidence="9 10" key="1">
    <citation type="submission" date="2022-12" db="EMBL/GenBank/DDBJ databases">
        <title>Chromosome-level genome of Tegillarca granosa.</title>
        <authorList>
            <person name="Kim J."/>
        </authorList>
    </citation>
    <scope>NUCLEOTIDE SEQUENCE [LARGE SCALE GENOMIC DNA]</scope>
    <source>
        <strain evidence="9">Teg-2019</strain>
        <tissue evidence="9">Adductor muscle</tissue>
    </source>
</reference>
<keyword evidence="10" id="KW-1185">Reference proteome</keyword>
<evidence type="ECO:0000313" key="9">
    <source>
        <dbReference type="EMBL" id="KAJ8309926.1"/>
    </source>
</evidence>
<dbReference type="PANTHER" id="PTHR21461">
    <property type="entry name" value="GLYCOSYLTRANSFERASE FAMILY 92 PROTEIN"/>
    <property type="match status" value="1"/>
</dbReference>
<evidence type="ECO:0000256" key="5">
    <source>
        <dbReference type="ARBA" id="ARBA00022692"/>
    </source>
</evidence>
<dbReference type="Pfam" id="PF01697">
    <property type="entry name" value="Glyco_transf_92"/>
    <property type="match status" value="1"/>
</dbReference>
<comment type="subcellular location">
    <subcellularLocation>
        <location evidence="1">Membrane</location>
        <topology evidence="1">Single-pass membrane protein</topology>
    </subcellularLocation>
</comment>
<comment type="similarity">
    <text evidence="2 8">Belongs to the glycosyltransferase 92 family.</text>
</comment>
<evidence type="ECO:0000256" key="6">
    <source>
        <dbReference type="ARBA" id="ARBA00022989"/>
    </source>
</evidence>
<dbReference type="EMBL" id="JARBDR010000640">
    <property type="protein sequence ID" value="KAJ8309926.1"/>
    <property type="molecule type" value="Genomic_DNA"/>
</dbReference>
<sequence>MKGCPKMRFTNRRMRFRSLPIRYLIPIMLIFYTIIMVLIQLGIPDKRLFLEKFDGIFPNDLELIKGYTLNSESYVSVKTEYFQLQKGPNYFPVHKEYSKQVNGIYATNVNKNGETFIKVGNVSVFSVYFDNRPSIIPNMRIIALKQFLSEENLVCHFENKGRWIAITAESYEMCENHGRFYGGWIYSCKIPINFLQKSSKISTLYLSSTFLLNIREKFNITAKTMIYKSDKLWIQRHTQIKQQIKIQHKGNFGMCLPPLFGDISLSLLIQFIELSKILGATHFTFYKHNISETVEKILSYYQNLGEVEVVNWKLPPEVSEREIWYHGQILAIQDCLYRNMARFEYLIFVDIDEFIIPKNEMTWIEMLNFNTNNNNKLELIAGYSFKSAFFDPKQIPDMSQQLTFLQLLQRNVIYSTLRTKLIVRPQMVFEMGIHHASKLLNMNFTVLEIKPEIAIIHHYRPCVINYEPTMKCYKSVRDDTILKYEEVLVEQYKAIVRNTVKLFVPKNDFNSN</sequence>
<name>A0ABQ9F151_TEGGR</name>
<evidence type="ECO:0000313" key="10">
    <source>
        <dbReference type="Proteomes" id="UP001217089"/>
    </source>
</evidence>
<evidence type="ECO:0000256" key="2">
    <source>
        <dbReference type="ARBA" id="ARBA00007647"/>
    </source>
</evidence>
<dbReference type="Proteomes" id="UP001217089">
    <property type="component" value="Unassembled WGS sequence"/>
</dbReference>
<comment type="caution">
    <text evidence="9">The sequence shown here is derived from an EMBL/GenBank/DDBJ whole genome shotgun (WGS) entry which is preliminary data.</text>
</comment>
<evidence type="ECO:0000256" key="1">
    <source>
        <dbReference type="ARBA" id="ARBA00004167"/>
    </source>
</evidence>
<dbReference type="EC" id="2.4.1.-" evidence="8"/>
<evidence type="ECO:0000256" key="8">
    <source>
        <dbReference type="RuleBase" id="RU366017"/>
    </source>
</evidence>
<accession>A0ABQ9F151</accession>
<keyword evidence="5 8" id="KW-0812">Transmembrane</keyword>
<dbReference type="PANTHER" id="PTHR21461:SF69">
    <property type="entry name" value="GLYCOSYLTRANSFERASE FAMILY 92 PROTEIN"/>
    <property type="match status" value="1"/>
</dbReference>
<feature type="transmembrane region" description="Helical" evidence="8">
    <location>
        <begin position="21"/>
        <end position="43"/>
    </location>
</feature>